<dbReference type="FunFam" id="3.30.830.10:FF:000003">
    <property type="entry name" value="Insulin-degrading enzyme"/>
    <property type="match status" value="1"/>
</dbReference>
<evidence type="ECO:0000256" key="3">
    <source>
        <dbReference type="ARBA" id="ARBA00022670"/>
    </source>
</evidence>
<dbReference type="FunFam" id="3.30.830.10:FF:000004">
    <property type="entry name" value="Putative insulin-degrading enzyme"/>
    <property type="match status" value="1"/>
</dbReference>
<dbReference type="GO" id="GO:0005829">
    <property type="term" value="C:cytosol"/>
    <property type="evidence" value="ECO:0007669"/>
    <property type="project" value="TreeGrafter"/>
</dbReference>
<evidence type="ECO:0000256" key="7">
    <source>
        <dbReference type="ARBA" id="ARBA00023049"/>
    </source>
</evidence>
<evidence type="ECO:0000256" key="8">
    <source>
        <dbReference type="ARBA" id="ARBA00052248"/>
    </source>
</evidence>
<keyword evidence="5" id="KW-0378">Hydrolase</keyword>
<dbReference type="Pfam" id="PF00675">
    <property type="entry name" value="Peptidase_M16"/>
    <property type="match status" value="1"/>
</dbReference>
<keyword evidence="6" id="KW-0862">Zinc</keyword>
<dbReference type="PANTHER" id="PTHR43690">
    <property type="entry name" value="NARDILYSIN"/>
    <property type="match status" value="1"/>
</dbReference>
<comment type="caution">
    <text evidence="18">The sequence shown here is derived from an EMBL/GenBank/DDBJ whole genome shotgun (WGS) entry which is preliminary data.</text>
</comment>
<dbReference type="GO" id="GO:0004222">
    <property type="term" value="F:metalloendopeptidase activity"/>
    <property type="evidence" value="ECO:0007669"/>
    <property type="project" value="UniProtKB-EC"/>
</dbReference>
<evidence type="ECO:0000259" key="16">
    <source>
        <dbReference type="Pfam" id="PF16187"/>
    </source>
</evidence>
<feature type="domain" description="Peptidase M16 middle/third" evidence="16">
    <location>
        <begin position="421"/>
        <end position="700"/>
    </location>
</feature>
<proteinExistence type="inferred from homology"/>
<evidence type="ECO:0000256" key="4">
    <source>
        <dbReference type="ARBA" id="ARBA00022723"/>
    </source>
</evidence>
<dbReference type="SUPFAM" id="SSF63411">
    <property type="entry name" value="LuxS/MPP-like metallohydrolase"/>
    <property type="match status" value="4"/>
</dbReference>
<dbReference type="FunFam" id="3.30.830.10:FF:000005">
    <property type="entry name" value="nardilysin isoform X1"/>
    <property type="match status" value="1"/>
</dbReference>
<dbReference type="EC" id="3.4.24.56" evidence="9"/>
<evidence type="ECO:0000256" key="13">
    <source>
        <dbReference type="RuleBase" id="RU004447"/>
    </source>
</evidence>
<dbReference type="GO" id="GO:0046872">
    <property type="term" value="F:metal ion binding"/>
    <property type="evidence" value="ECO:0007669"/>
    <property type="project" value="UniProtKB-KW"/>
</dbReference>
<sequence>MTSFYQSDENSFAESCDCKNNISESMTSMSNSNMSTHKRVEKRYDDIIKSQNDDRLYRGLVLANKMKVLLISDPTTDKSAVAMDVNTEIKYVTGYMCDPDDLPGLAHFCEHMLFLGTKKYPLQNAYNIYLSQNGGASNASTHLDHTTYYFDITPGKLEGALDRFAQFFIAPLFTENLTELELNAINSEHEKNLANDTWRFDQLDKSSASPDHPYSKFGTGNRETLDIIPKQKNINVRNRLLEFHEKYYSANIMSLCVLGKESLDELENMVVDLFCEVRNKEIEVPTWPEHPFKDEHFRTIWYIVPIKDTRNLDLSFPIPDMQQHYRSSPAHYVSHLLGHEGEGSLLSALKARGWCNSLISGRRLGARGFSFFSVVVDLTEEGIKHIEDIVQLMFQYINMLKLKGPIEWIYDEYRDIANMNFRFKEKSSPRNYVSSMVQAIQEYPMNDVLCAEHVFTEWRPDLIEQIMEYLTPKNIRIHVVAKAYESIANETESWYGTKYKKEKISKKMLDMWHLAGYSTDLKLPPKNEFIATTFDIKPQTKVEKFPIILEDTSFVRLWYKKDDEFLVPRARMIFDFVSPYAYMDPLSCNLTHMFVQLFRDSLNEYAYAADLAGLQWELTNSKYGITLAIGGYDDKQRVLLEKIMDRMINFKIDPKRFEILKENYIRCLKNFAAEQPYQHAAYYLVVLLAEQVWLKDELLESTTYLNVDRLQQFIPQLLSKVHVECLIHGNVTITEATDVLKLIESKLTTAVPNIVPLLQRHLLLYREIKLDDGSHFLFEAENKLHKSSCAMVYHPTGLQSTESNMLLELLAQIIAEPCFNTLRTKEQLGYIVFSGIRKTSGAQGLRIIVQSDKHPQYVEKRIDSFLDSMLEHISTMPEDQFEEHKKALAALRLEKPKMLSARCTLYWNEIVSQQYNFDRENIEVAYLKTITQQQLLNFYKENIHSKARHKLSVHVISTESSTEKNWVNHTTEEIADSSSEEAVKKIDDIMSFKNSQALYPLLKPFKKYFLRKGIRCSKL</sequence>
<gene>
    <name evidence="18" type="ORF">DBV15_05913</name>
</gene>
<evidence type="ECO:0000313" key="18">
    <source>
        <dbReference type="EMBL" id="TGZ49193.1"/>
    </source>
</evidence>
<accession>A0A4S2KI39</accession>
<feature type="domain" description="Coenzyme PQQ synthesis protein F-like C-terminal lobe" evidence="17">
    <location>
        <begin position="809"/>
        <end position="907"/>
    </location>
</feature>
<evidence type="ECO:0000259" key="14">
    <source>
        <dbReference type="Pfam" id="PF00675"/>
    </source>
</evidence>
<dbReference type="Proteomes" id="UP000310200">
    <property type="component" value="Unassembled WGS sequence"/>
</dbReference>
<dbReference type="PANTHER" id="PTHR43690:SF18">
    <property type="entry name" value="INSULIN-DEGRADING ENZYME-RELATED"/>
    <property type="match status" value="1"/>
</dbReference>
<evidence type="ECO:0000256" key="12">
    <source>
        <dbReference type="ARBA" id="ARBA00080349"/>
    </source>
</evidence>
<reference evidence="18 19" key="1">
    <citation type="journal article" date="2019" name="Philos. Trans. R. Soc. Lond., B, Biol. Sci.">
        <title>Ant behaviour and brain gene expression of defending hosts depend on the ecological success of the intruding social parasite.</title>
        <authorList>
            <person name="Kaur R."/>
            <person name="Stoldt M."/>
            <person name="Jongepier E."/>
            <person name="Feldmeyer B."/>
            <person name="Menzel F."/>
            <person name="Bornberg-Bauer E."/>
            <person name="Foitzik S."/>
        </authorList>
    </citation>
    <scope>NUCLEOTIDE SEQUENCE [LARGE SCALE GENOMIC DNA]</scope>
    <source>
        <tissue evidence="18">Whole body</tissue>
    </source>
</reference>
<dbReference type="AlphaFoldDB" id="A0A4S2KI39"/>
<feature type="domain" description="Peptidase M16 C-terminal" evidence="15">
    <location>
        <begin position="237"/>
        <end position="415"/>
    </location>
</feature>
<dbReference type="InterPro" id="IPR054734">
    <property type="entry name" value="PqqF-like_C_4"/>
</dbReference>
<evidence type="ECO:0000256" key="6">
    <source>
        <dbReference type="ARBA" id="ARBA00022833"/>
    </source>
</evidence>
<dbReference type="Gene3D" id="3.30.830.10">
    <property type="entry name" value="Metalloenzyme, LuxS/M16 peptidase-like"/>
    <property type="match status" value="4"/>
</dbReference>
<comment type="catalytic activity">
    <reaction evidence="8">
        <text>Degradation of insulin, glucagon and other polypeptides. No action on proteins.</text>
        <dbReference type="EC" id="3.4.24.56"/>
    </reaction>
</comment>
<dbReference type="InterPro" id="IPR011765">
    <property type="entry name" value="Pept_M16_N"/>
</dbReference>
<dbReference type="InterPro" id="IPR001431">
    <property type="entry name" value="Pept_M16_Zn_BS"/>
</dbReference>
<keyword evidence="19" id="KW-1185">Reference proteome</keyword>
<keyword evidence="3" id="KW-0645">Protease</keyword>
<dbReference type="FunFam" id="3.30.830.10:FF:000030">
    <property type="entry name" value="Insulin-degrading enzyme"/>
    <property type="match status" value="1"/>
</dbReference>
<evidence type="ECO:0000259" key="17">
    <source>
        <dbReference type="Pfam" id="PF22456"/>
    </source>
</evidence>
<protein>
    <recommendedName>
        <fullName evidence="10">Insulin-degrading enzyme</fullName>
        <ecNumber evidence="9">3.4.24.56</ecNumber>
    </recommendedName>
    <alternativeName>
        <fullName evidence="12">Insulin protease</fullName>
    </alternativeName>
    <alternativeName>
        <fullName evidence="11">Insulysin</fullName>
    </alternativeName>
</protein>
<comment type="cofactor">
    <cofactor evidence="1">
        <name>Zn(2+)</name>
        <dbReference type="ChEBI" id="CHEBI:29105"/>
    </cofactor>
</comment>
<evidence type="ECO:0000256" key="1">
    <source>
        <dbReference type="ARBA" id="ARBA00001947"/>
    </source>
</evidence>
<evidence type="ECO:0000256" key="2">
    <source>
        <dbReference type="ARBA" id="ARBA00007261"/>
    </source>
</evidence>
<comment type="similarity">
    <text evidence="2 13">Belongs to the peptidase M16 family.</text>
</comment>
<dbReference type="EMBL" id="QBLH01002196">
    <property type="protein sequence ID" value="TGZ49193.1"/>
    <property type="molecule type" value="Genomic_DNA"/>
</dbReference>
<keyword evidence="7" id="KW-0482">Metalloprotease</keyword>
<evidence type="ECO:0000256" key="11">
    <source>
        <dbReference type="ARBA" id="ARBA00074992"/>
    </source>
</evidence>
<dbReference type="GO" id="GO:0051603">
    <property type="term" value="P:proteolysis involved in protein catabolic process"/>
    <property type="evidence" value="ECO:0007669"/>
    <property type="project" value="TreeGrafter"/>
</dbReference>
<dbReference type="InterPro" id="IPR007863">
    <property type="entry name" value="Peptidase_M16_C"/>
</dbReference>
<dbReference type="InterPro" id="IPR032632">
    <property type="entry name" value="Peptidase_M16_M"/>
</dbReference>
<dbReference type="InterPro" id="IPR050626">
    <property type="entry name" value="Peptidase_M16"/>
</dbReference>
<name>A0A4S2KI39_9HYME</name>
<evidence type="ECO:0000256" key="9">
    <source>
        <dbReference type="ARBA" id="ARBA00066874"/>
    </source>
</evidence>
<organism evidence="18 19">
    <name type="scientific">Temnothorax longispinosus</name>
    <dbReference type="NCBI Taxonomy" id="300112"/>
    <lineage>
        <taxon>Eukaryota</taxon>
        <taxon>Metazoa</taxon>
        <taxon>Ecdysozoa</taxon>
        <taxon>Arthropoda</taxon>
        <taxon>Hexapoda</taxon>
        <taxon>Insecta</taxon>
        <taxon>Pterygota</taxon>
        <taxon>Neoptera</taxon>
        <taxon>Endopterygota</taxon>
        <taxon>Hymenoptera</taxon>
        <taxon>Apocrita</taxon>
        <taxon>Aculeata</taxon>
        <taxon>Formicoidea</taxon>
        <taxon>Formicidae</taxon>
        <taxon>Myrmicinae</taxon>
        <taxon>Temnothorax</taxon>
    </lineage>
</organism>
<evidence type="ECO:0000313" key="19">
    <source>
        <dbReference type="Proteomes" id="UP000310200"/>
    </source>
</evidence>
<dbReference type="GO" id="GO:0005739">
    <property type="term" value="C:mitochondrion"/>
    <property type="evidence" value="ECO:0007669"/>
    <property type="project" value="TreeGrafter"/>
</dbReference>
<dbReference type="GO" id="GO:0043171">
    <property type="term" value="P:peptide catabolic process"/>
    <property type="evidence" value="ECO:0007669"/>
    <property type="project" value="TreeGrafter"/>
</dbReference>
<dbReference type="STRING" id="300112.A0A4S2KI39"/>
<dbReference type="Pfam" id="PF05193">
    <property type="entry name" value="Peptidase_M16_C"/>
    <property type="match status" value="1"/>
</dbReference>
<evidence type="ECO:0000259" key="15">
    <source>
        <dbReference type="Pfam" id="PF05193"/>
    </source>
</evidence>
<evidence type="ECO:0000256" key="5">
    <source>
        <dbReference type="ARBA" id="ARBA00022801"/>
    </source>
</evidence>
<dbReference type="PROSITE" id="PS00143">
    <property type="entry name" value="INSULINASE"/>
    <property type="match status" value="1"/>
</dbReference>
<keyword evidence="4" id="KW-0479">Metal-binding</keyword>
<feature type="domain" description="Peptidase M16 N-terminal" evidence="14">
    <location>
        <begin position="67"/>
        <end position="210"/>
    </location>
</feature>
<dbReference type="Pfam" id="PF22456">
    <property type="entry name" value="PqqF-like_C_4"/>
    <property type="match status" value="1"/>
</dbReference>
<dbReference type="Pfam" id="PF16187">
    <property type="entry name" value="Peptidase_M16_M"/>
    <property type="match status" value="1"/>
</dbReference>
<evidence type="ECO:0000256" key="10">
    <source>
        <dbReference type="ARBA" id="ARBA00070422"/>
    </source>
</evidence>
<dbReference type="InterPro" id="IPR011249">
    <property type="entry name" value="Metalloenz_LuxS/M16"/>
</dbReference>